<keyword evidence="1" id="KW-0472">Membrane</keyword>
<dbReference type="EMBL" id="KZ505361">
    <property type="protein sequence ID" value="PKU59795.1"/>
    <property type="molecule type" value="Genomic_DNA"/>
</dbReference>
<reference evidence="2 3" key="1">
    <citation type="journal article" date="2016" name="Sci. Rep.">
        <title>The Dendrobium catenatum Lindl. genome sequence provides insights into polysaccharide synthase, floral development and adaptive evolution.</title>
        <authorList>
            <person name="Zhang G.Q."/>
            <person name="Xu Q."/>
            <person name="Bian C."/>
            <person name="Tsai W.C."/>
            <person name="Yeh C.M."/>
            <person name="Liu K.W."/>
            <person name="Yoshida K."/>
            <person name="Zhang L.S."/>
            <person name="Chang S.B."/>
            <person name="Chen F."/>
            <person name="Shi Y."/>
            <person name="Su Y.Y."/>
            <person name="Zhang Y.Q."/>
            <person name="Chen L.J."/>
            <person name="Yin Y."/>
            <person name="Lin M."/>
            <person name="Huang H."/>
            <person name="Deng H."/>
            <person name="Wang Z.W."/>
            <person name="Zhu S.L."/>
            <person name="Zhao X."/>
            <person name="Deng C."/>
            <person name="Niu S.C."/>
            <person name="Huang J."/>
            <person name="Wang M."/>
            <person name="Liu G.H."/>
            <person name="Yang H.J."/>
            <person name="Xiao X.J."/>
            <person name="Hsiao Y.Y."/>
            <person name="Wu W.L."/>
            <person name="Chen Y.Y."/>
            <person name="Mitsuda N."/>
            <person name="Ohme-Takagi M."/>
            <person name="Luo Y.B."/>
            <person name="Van de Peer Y."/>
            <person name="Liu Z.J."/>
        </authorList>
    </citation>
    <scope>NUCLEOTIDE SEQUENCE [LARGE SCALE GENOMIC DNA]</scope>
    <source>
        <tissue evidence="2">The whole plant</tissue>
    </source>
</reference>
<organism evidence="2 3">
    <name type="scientific">Dendrobium catenatum</name>
    <dbReference type="NCBI Taxonomy" id="906689"/>
    <lineage>
        <taxon>Eukaryota</taxon>
        <taxon>Viridiplantae</taxon>
        <taxon>Streptophyta</taxon>
        <taxon>Embryophyta</taxon>
        <taxon>Tracheophyta</taxon>
        <taxon>Spermatophyta</taxon>
        <taxon>Magnoliopsida</taxon>
        <taxon>Liliopsida</taxon>
        <taxon>Asparagales</taxon>
        <taxon>Orchidaceae</taxon>
        <taxon>Epidendroideae</taxon>
        <taxon>Malaxideae</taxon>
        <taxon>Dendrobiinae</taxon>
        <taxon>Dendrobium</taxon>
    </lineage>
</organism>
<name>A0A2I0V8Q3_9ASPA</name>
<evidence type="ECO:0008006" key="4">
    <source>
        <dbReference type="Google" id="ProtNLM"/>
    </source>
</evidence>
<protein>
    <recommendedName>
        <fullName evidence="4">Protein FAR1-RELATED SEQUENCE</fullName>
    </recommendedName>
</protein>
<keyword evidence="1" id="KW-0812">Transmembrane</keyword>
<evidence type="ECO:0000256" key="1">
    <source>
        <dbReference type="SAM" id="Phobius"/>
    </source>
</evidence>
<evidence type="ECO:0000313" key="3">
    <source>
        <dbReference type="Proteomes" id="UP000233837"/>
    </source>
</evidence>
<keyword evidence="3" id="KW-1185">Reference proteome</keyword>
<dbReference type="AlphaFoldDB" id="A0A2I0V8Q3"/>
<keyword evidence="1" id="KW-1133">Transmembrane helix</keyword>
<feature type="transmembrane region" description="Helical" evidence="1">
    <location>
        <begin position="143"/>
        <end position="162"/>
    </location>
</feature>
<accession>A0A2I0V8Q3</accession>
<gene>
    <name evidence="2" type="ORF">MA16_Dca028218</name>
</gene>
<proteinExistence type="predicted"/>
<evidence type="ECO:0000313" key="2">
    <source>
        <dbReference type="EMBL" id="PKU59795.1"/>
    </source>
</evidence>
<dbReference type="Proteomes" id="UP000233837">
    <property type="component" value="Unassembled WGS sequence"/>
</dbReference>
<reference evidence="2 3" key="2">
    <citation type="journal article" date="2017" name="Nature">
        <title>The Apostasia genome and the evolution of orchids.</title>
        <authorList>
            <person name="Zhang G.Q."/>
            <person name="Liu K.W."/>
            <person name="Li Z."/>
            <person name="Lohaus R."/>
            <person name="Hsiao Y.Y."/>
            <person name="Niu S.C."/>
            <person name="Wang J.Y."/>
            <person name="Lin Y.C."/>
            <person name="Xu Q."/>
            <person name="Chen L.J."/>
            <person name="Yoshida K."/>
            <person name="Fujiwara S."/>
            <person name="Wang Z.W."/>
            <person name="Zhang Y.Q."/>
            <person name="Mitsuda N."/>
            <person name="Wang M."/>
            <person name="Liu G.H."/>
            <person name="Pecoraro L."/>
            <person name="Huang H.X."/>
            <person name="Xiao X.J."/>
            <person name="Lin M."/>
            <person name="Wu X.Y."/>
            <person name="Wu W.L."/>
            <person name="Chen Y.Y."/>
            <person name="Chang S.B."/>
            <person name="Sakamoto S."/>
            <person name="Ohme-Takagi M."/>
            <person name="Yagi M."/>
            <person name="Zeng S.J."/>
            <person name="Shen C.Y."/>
            <person name="Yeh C.M."/>
            <person name="Luo Y.B."/>
            <person name="Tsai W.C."/>
            <person name="Van de Peer Y."/>
            <person name="Liu Z.J."/>
        </authorList>
    </citation>
    <scope>NUCLEOTIDE SEQUENCE [LARGE SCALE GENOMIC DNA]</scope>
    <source>
        <tissue evidence="2">The whole plant</tissue>
    </source>
</reference>
<sequence length="328" mass="37144">MGLLCSHCIIILRQMAIGKIPEKYLLLRWSARARQDIYAGLNLKENSQNSSEASSGFKFRNYISRFACEMSTRAQLNEGGEEFLLAAMKDTSEKLDLVVFGKRKTYKSTQGGSVQLKDPLKVRPKGISNARLKSHWKKKTKSMFIISDYFYLLPIVLLLIFLTGKPTVKKYTTKIETPSSIPECLTEDFINSVHSKQPSAQQCNFTSMPECFTEDFINVVHSSQPSPAKQYNFTSMPEWLTEDFISKACPSSQASVQQFTSMPECLTDDFIAREPSSQPLAKRAKQSNFTSIPKCFTMEHIKGVRSKKPSATYLKLMMDIIKSKNSML</sequence>